<dbReference type="SUPFAM" id="SSF103039">
    <property type="entry name" value="CheC-like"/>
    <property type="match status" value="1"/>
</dbReference>
<accession>A0A1W1CS15</accession>
<protein>
    <recommendedName>
        <fullName evidence="2">Chemotaxis phosphatase CheX-like domain-containing protein</fullName>
    </recommendedName>
</protein>
<proteinExistence type="predicted"/>
<evidence type="ECO:0000256" key="1">
    <source>
        <dbReference type="ARBA" id="ARBA00022500"/>
    </source>
</evidence>
<dbReference type="Gene3D" id="3.40.1550.10">
    <property type="entry name" value="CheC-like"/>
    <property type="match status" value="1"/>
</dbReference>
<dbReference type="Pfam" id="PF13690">
    <property type="entry name" value="CheX"/>
    <property type="match status" value="1"/>
</dbReference>
<dbReference type="InterPro" id="IPR028976">
    <property type="entry name" value="CheC-like_sf"/>
</dbReference>
<gene>
    <name evidence="4" type="ORF">MNB_SM-6-231</name>
    <name evidence="3" type="ORF">MNB_SM-6-582</name>
</gene>
<name>A0A1W1CS15_9ZZZZ</name>
<keyword evidence="1" id="KW-0145">Chemotaxis</keyword>
<dbReference type="EMBL" id="FPHK01000122">
    <property type="protein sequence ID" value="SFV68539.1"/>
    <property type="molecule type" value="Genomic_DNA"/>
</dbReference>
<dbReference type="EMBL" id="FPHK01000052">
    <property type="protein sequence ID" value="SFV61170.1"/>
    <property type="molecule type" value="Genomic_DNA"/>
</dbReference>
<evidence type="ECO:0000313" key="3">
    <source>
        <dbReference type="EMBL" id="SFV61170.1"/>
    </source>
</evidence>
<sequence>MLDTIKEAAENFCIHQIREPHDLDDAPTQKRTFIAYIDIDTQDGKKERVYIAADKDFMQRVAKLFLEEDASDEETLKDMTLETANLIIGSAKVIAEDTTKNSFTIGTPHFEKIDTFDFPVDEVKTIKVGNDELTIAIKELNA</sequence>
<dbReference type="AlphaFoldDB" id="A0A1W1CS15"/>
<dbReference type="InterPro" id="IPR028051">
    <property type="entry name" value="CheX-like_dom"/>
</dbReference>
<evidence type="ECO:0000259" key="2">
    <source>
        <dbReference type="Pfam" id="PF13690"/>
    </source>
</evidence>
<feature type="domain" description="Chemotaxis phosphatase CheX-like" evidence="2">
    <location>
        <begin position="46"/>
        <end position="110"/>
    </location>
</feature>
<evidence type="ECO:0000313" key="4">
    <source>
        <dbReference type="EMBL" id="SFV68539.1"/>
    </source>
</evidence>
<reference evidence="4" key="1">
    <citation type="submission" date="2016-10" db="EMBL/GenBank/DDBJ databases">
        <authorList>
            <person name="de Groot N.N."/>
        </authorList>
    </citation>
    <scope>NUCLEOTIDE SEQUENCE</scope>
</reference>
<dbReference type="GO" id="GO:0006935">
    <property type="term" value="P:chemotaxis"/>
    <property type="evidence" value="ECO:0007669"/>
    <property type="project" value="UniProtKB-KW"/>
</dbReference>
<organism evidence="4">
    <name type="scientific">hydrothermal vent metagenome</name>
    <dbReference type="NCBI Taxonomy" id="652676"/>
    <lineage>
        <taxon>unclassified sequences</taxon>
        <taxon>metagenomes</taxon>
        <taxon>ecological metagenomes</taxon>
    </lineage>
</organism>